<evidence type="ECO:0000256" key="1">
    <source>
        <dbReference type="SAM" id="MobiDB-lite"/>
    </source>
</evidence>
<gene>
    <name evidence="2" type="ORF">PRUPE_6G067400</name>
</gene>
<dbReference type="eggNOG" id="ENOG502S2FB">
    <property type="taxonomic scope" value="Eukaryota"/>
</dbReference>
<evidence type="ECO:0000313" key="3">
    <source>
        <dbReference type="Proteomes" id="UP000006882"/>
    </source>
</evidence>
<dbReference type="AlphaFoldDB" id="M5WP09"/>
<dbReference type="PANTHER" id="PTHR33738:SF8">
    <property type="entry name" value="OS05G0454500 PROTEIN"/>
    <property type="match status" value="1"/>
</dbReference>
<dbReference type="HOGENOM" id="CLU_107362_1_1_1"/>
<accession>M5WP09</accession>
<feature type="region of interest" description="Disordered" evidence="1">
    <location>
        <begin position="174"/>
        <end position="216"/>
    </location>
</feature>
<proteinExistence type="predicted"/>
<dbReference type="OMA" id="EYWQKQS"/>
<feature type="compositionally biased region" description="Low complexity" evidence="1">
    <location>
        <begin position="197"/>
        <end position="208"/>
    </location>
</feature>
<dbReference type="PANTHER" id="PTHR33738">
    <property type="entry name" value="EMB|CAB82975.1"/>
    <property type="match status" value="1"/>
</dbReference>
<reference evidence="2 3" key="1">
    <citation type="journal article" date="2013" name="Nat. Genet.">
        <title>The high-quality draft genome of peach (Prunus persica) identifies unique patterns of genetic diversity, domestication and genome evolution.</title>
        <authorList>
            <consortium name="International Peach Genome Initiative"/>
            <person name="Verde I."/>
            <person name="Abbott A.G."/>
            <person name="Scalabrin S."/>
            <person name="Jung S."/>
            <person name="Shu S."/>
            <person name="Marroni F."/>
            <person name="Zhebentyayeva T."/>
            <person name="Dettori M.T."/>
            <person name="Grimwood J."/>
            <person name="Cattonaro F."/>
            <person name="Zuccolo A."/>
            <person name="Rossini L."/>
            <person name="Jenkins J."/>
            <person name="Vendramin E."/>
            <person name="Meisel L.A."/>
            <person name="Decroocq V."/>
            <person name="Sosinski B."/>
            <person name="Prochnik S."/>
            <person name="Mitros T."/>
            <person name="Policriti A."/>
            <person name="Cipriani G."/>
            <person name="Dondini L."/>
            <person name="Ficklin S."/>
            <person name="Goodstein D.M."/>
            <person name="Xuan P."/>
            <person name="Del Fabbro C."/>
            <person name="Aramini V."/>
            <person name="Copetti D."/>
            <person name="Gonzalez S."/>
            <person name="Horner D.S."/>
            <person name="Falchi R."/>
            <person name="Lucas S."/>
            <person name="Mica E."/>
            <person name="Maldonado J."/>
            <person name="Lazzari B."/>
            <person name="Bielenberg D."/>
            <person name="Pirona R."/>
            <person name="Miculan M."/>
            <person name="Barakat A."/>
            <person name="Testolin R."/>
            <person name="Stella A."/>
            <person name="Tartarini S."/>
            <person name="Tonutti P."/>
            <person name="Arus P."/>
            <person name="Orellana A."/>
            <person name="Wells C."/>
            <person name="Main D."/>
            <person name="Vizzotto G."/>
            <person name="Silva H."/>
            <person name="Salamini F."/>
            <person name="Schmutz J."/>
            <person name="Morgante M."/>
            <person name="Rokhsar D.S."/>
        </authorList>
    </citation>
    <scope>NUCLEOTIDE SEQUENCE [LARGE SCALE GENOMIC DNA]</scope>
    <source>
        <strain evidence="3">cv. Nemared</strain>
    </source>
</reference>
<dbReference type="Gramene" id="ONI00104">
    <property type="protein sequence ID" value="ONI00104"/>
    <property type="gene ID" value="PRUPE_6G067400"/>
</dbReference>
<dbReference type="OrthoDB" id="1733797at2759"/>
<sequence length="216" mass="23878">MIFITCSAFLVFYLRKILSAALLCFINWVFLGNCFFGECFCLEWLFELTQRKKGNKMESAKKQGSAASSLTADLFGVKEPPPKSSTGIFASIFPPPSQVVGRNSSSSELTEYWQKQSLGNHAWNTKQGCPAISSEGARYSLPNKDRSSVLQEERAEPCYLSSSLYYGGQEVYSQSPSTHASGSYPIFKKDGGEDDPNGSNSNSAARGNWWQGSLYY</sequence>
<keyword evidence="3" id="KW-1185">Reference proteome</keyword>
<evidence type="ECO:0000313" key="2">
    <source>
        <dbReference type="EMBL" id="ONI00104.1"/>
    </source>
</evidence>
<dbReference type="STRING" id="3760.M5WP09"/>
<dbReference type="KEGG" id="pper:18773999"/>
<dbReference type="EMBL" id="CM007656">
    <property type="protein sequence ID" value="ONI00104.1"/>
    <property type="molecule type" value="Genomic_DNA"/>
</dbReference>
<dbReference type="Proteomes" id="UP000006882">
    <property type="component" value="Chromosome G6"/>
</dbReference>
<organism evidence="2 3">
    <name type="scientific">Prunus persica</name>
    <name type="common">Peach</name>
    <name type="synonym">Amygdalus persica</name>
    <dbReference type="NCBI Taxonomy" id="3760"/>
    <lineage>
        <taxon>Eukaryota</taxon>
        <taxon>Viridiplantae</taxon>
        <taxon>Streptophyta</taxon>
        <taxon>Embryophyta</taxon>
        <taxon>Tracheophyta</taxon>
        <taxon>Spermatophyta</taxon>
        <taxon>Magnoliopsida</taxon>
        <taxon>eudicotyledons</taxon>
        <taxon>Gunneridae</taxon>
        <taxon>Pentapetalae</taxon>
        <taxon>rosids</taxon>
        <taxon>fabids</taxon>
        <taxon>Rosales</taxon>
        <taxon>Rosaceae</taxon>
        <taxon>Amygdaloideae</taxon>
        <taxon>Amygdaleae</taxon>
        <taxon>Prunus</taxon>
    </lineage>
</organism>
<protein>
    <submittedName>
        <fullName evidence="2">Uncharacterized protein</fullName>
    </submittedName>
</protein>
<name>M5WP09_PRUPE</name>